<protein>
    <recommendedName>
        <fullName evidence="3">Chemotaxis protein CheA</fullName>
        <ecNumber evidence="2">2.7.13.3</ecNumber>
    </recommendedName>
</protein>
<keyword evidence="4" id="KW-0145">Chemotaxis</keyword>
<dbReference type="InterPro" id="IPR003594">
    <property type="entry name" value="HATPase_dom"/>
</dbReference>
<dbReference type="InterPro" id="IPR037006">
    <property type="entry name" value="CheA-like_homodim_sf"/>
</dbReference>
<dbReference type="EMBL" id="JACGBJ010000021">
    <property type="protein sequence ID" value="MBA5805481.1"/>
    <property type="molecule type" value="Genomic_DNA"/>
</dbReference>
<feature type="domain" description="CheW-like" evidence="15">
    <location>
        <begin position="612"/>
        <end position="748"/>
    </location>
</feature>
<dbReference type="SUPFAM" id="SSF47384">
    <property type="entry name" value="Homodimeric domain of signal transducing histidine kinase"/>
    <property type="match status" value="1"/>
</dbReference>
<keyword evidence="5 12" id="KW-0597">Phosphoprotein</keyword>
<dbReference type="Proteomes" id="UP000539787">
    <property type="component" value="Unassembled WGS sequence"/>
</dbReference>
<comment type="caution">
    <text evidence="17">The sequence shown here is derived from an EMBL/GenBank/DDBJ whole genome shotgun (WGS) entry which is preliminary data.</text>
</comment>
<accession>A0ABR6AFR1</accession>
<dbReference type="PANTHER" id="PTHR43395:SF10">
    <property type="entry name" value="CHEMOTAXIS PROTEIN CHEA"/>
    <property type="match status" value="1"/>
</dbReference>
<keyword evidence="18" id="KW-1185">Reference proteome</keyword>
<sequence>MDMNEIKEIFFQECEEQLAELESGLLKMNDGDRDPETVNAVFRAVHSIKGGAGAFGLDDLVAFAHVFETTLDCVRSNKLEPNQDVLKVMLKSADVLADLTNAARDGGSVDESRSRGLVKELEALANGELPSPSASVEAPAPKAAAKAAPAAPAPTPKPTDDSGFQPVPFSFDDFGGEDDAGGMPTYEVIFKPRYELYSKGNDATLLLRDLSRLGEMTIYCNTDDLPGLEELDPEGAYFFWNVTIKTDKGEDAIRTVFEFAEWDCELTVKPVEEARADATSNDELPMVPVPFDLSILDETGAMEEVSASDARAEATAAAVAAAETASSVTQIVAARVEKKESAAAAAAAASAAAQNNAAGAGQTIRVDLDRVDRLINLVGELVINQAMLSQSVIENDTTGTSSINMGLEELQQLTREIQDSVMAIRAQPVKPVFQRMSRIVREIADMTGKSIRLITEGENTEVDKTVIDKLAEPLTHMIRNAVDHGIETPEKRAAAGKNTEGTVRLTAKHRSGRILIELADDGAGINREKVRQKAIDNDLIPADANLSDEEIDNLIFLPGFSTADKISDISGRGVGMDVVKRSIQALGGRINITSKPGHGSVFTMSLPLTLAVLDGMVVTVAGQTLVVPLTAIVETLQPEAAAIHSFGANHRLISIRNSFCPLVDVGRILNFRATQANPVEGVALLVESEGGGQRALMVDAIQGQRQVVIKSLEANYTHVPGIAAATILGDGRVALILDVDAVVGASRGQSLKAEMSLAAVG</sequence>
<evidence type="ECO:0000256" key="4">
    <source>
        <dbReference type="ARBA" id="ARBA00022500"/>
    </source>
</evidence>
<feature type="domain" description="Histidine kinase" evidence="14">
    <location>
        <begin position="408"/>
        <end position="610"/>
    </location>
</feature>
<gene>
    <name evidence="17" type="ORF">HX902_28080</name>
</gene>
<dbReference type="InterPro" id="IPR036061">
    <property type="entry name" value="CheW-like_dom_sf"/>
</dbReference>
<evidence type="ECO:0000256" key="8">
    <source>
        <dbReference type="ARBA" id="ARBA00022777"/>
    </source>
</evidence>
<evidence type="ECO:0000256" key="9">
    <source>
        <dbReference type="ARBA" id="ARBA00022840"/>
    </source>
</evidence>
<dbReference type="Pfam" id="PF01584">
    <property type="entry name" value="CheW"/>
    <property type="match status" value="1"/>
</dbReference>
<evidence type="ECO:0000256" key="2">
    <source>
        <dbReference type="ARBA" id="ARBA00012438"/>
    </source>
</evidence>
<dbReference type="CDD" id="cd00088">
    <property type="entry name" value="HPT"/>
    <property type="match status" value="1"/>
</dbReference>
<keyword evidence="10" id="KW-0902">Two-component regulatory system</keyword>
<dbReference type="SUPFAM" id="SSF47226">
    <property type="entry name" value="Histidine-containing phosphotransfer domain, HPT domain"/>
    <property type="match status" value="1"/>
</dbReference>
<dbReference type="InterPro" id="IPR004358">
    <property type="entry name" value="Sig_transdc_His_kin-like_C"/>
</dbReference>
<dbReference type="SUPFAM" id="SSF55874">
    <property type="entry name" value="ATPase domain of HSP90 chaperone/DNA topoisomerase II/histidine kinase"/>
    <property type="match status" value="1"/>
</dbReference>
<evidence type="ECO:0000256" key="7">
    <source>
        <dbReference type="ARBA" id="ARBA00022741"/>
    </source>
</evidence>
<keyword evidence="8" id="KW-0418">Kinase</keyword>
<name>A0ABR6AFR1_9HYPH</name>
<dbReference type="SMART" id="SM01231">
    <property type="entry name" value="H-kinase_dim"/>
    <property type="match status" value="1"/>
</dbReference>
<dbReference type="Gene3D" id="1.10.287.560">
    <property type="entry name" value="Histidine kinase CheA-like, homodimeric domain"/>
    <property type="match status" value="1"/>
</dbReference>
<dbReference type="CDD" id="cd16916">
    <property type="entry name" value="HATPase_CheA-like"/>
    <property type="match status" value="1"/>
</dbReference>
<dbReference type="SUPFAM" id="SSF50341">
    <property type="entry name" value="CheW-like"/>
    <property type="match status" value="1"/>
</dbReference>
<evidence type="ECO:0000259" key="15">
    <source>
        <dbReference type="PROSITE" id="PS50851"/>
    </source>
</evidence>
<evidence type="ECO:0000313" key="18">
    <source>
        <dbReference type="Proteomes" id="UP000539787"/>
    </source>
</evidence>
<dbReference type="Gene3D" id="2.30.30.40">
    <property type="entry name" value="SH3 Domains"/>
    <property type="match status" value="1"/>
</dbReference>
<dbReference type="InterPro" id="IPR051315">
    <property type="entry name" value="Bact_Chemotaxis_CheA"/>
</dbReference>
<dbReference type="Gene3D" id="1.20.120.160">
    <property type="entry name" value="HPT domain"/>
    <property type="match status" value="1"/>
</dbReference>
<feature type="domain" description="HPt" evidence="16">
    <location>
        <begin position="1"/>
        <end position="103"/>
    </location>
</feature>
<dbReference type="InterPro" id="IPR036641">
    <property type="entry name" value="HPT_dom_sf"/>
</dbReference>
<evidence type="ECO:0000256" key="6">
    <source>
        <dbReference type="ARBA" id="ARBA00022679"/>
    </source>
</evidence>
<dbReference type="PROSITE" id="PS50851">
    <property type="entry name" value="CHEW"/>
    <property type="match status" value="1"/>
</dbReference>
<evidence type="ECO:0000256" key="10">
    <source>
        <dbReference type="ARBA" id="ARBA00023012"/>
    </source>
</evidence>
<proteinExistence type="predicted"/>
<keyword evidence="6" id="KW-0808">Transferase</keyword>
<dbReference type="InterPro" id="IPR005467">
    <property type="entry name" value="His_kinase_dom"/>
</dbReference>
<comment type="function">
    <text evidence="11">Involved in the transmission of sensory signals from the chemoreceptors to the flagellar motors. CheA is autophosphorylated; it can transfer its phosphate group to either CheB or CheY.</text>
</comment>
<evidence type="ECO:0000259" key="14">
    <source>
        <dbReference type="PROSITE" id="PS50109"/>
    </source>
</evidence>
<evidence type="ECO:0000313" key="17">
    <source>
        <dbReference type="EMBL" id="MBA5805481.1"/>
    </source>
</evidence>
<dbReference type="Pfam" id="PF01627">
    <property type="entry name" value="Hpt"/>
    <property type="match status" value="1"/>
</dbReference>
<dbReference type="PROSITE" id="PS50109">
    <property type="entry name" value="HIS_KIN"/>
    <property type="match status" value="1"/>
</dbReference>
<keyword evidence="9" id="KW-0067">ATP-binding</keyword>
<feature type="modified residue" description="Phosphohistidine" evidence="12">
    <location>
        <position position="46"/>
    </location>
</feature>
<dbReference type="EC" id="2.7.13.3" evidence="2"/>
<dbReference type="Gene3D" id="3.30.565.10">
    <property type="entry name" value="Histidine kinase-like ATPase, C-terminal domain"/>
    <property type="match status" value="1"/>
</dbReference>
<dbReference type="CDD" id="cd00731">
    <property type="entry name" value="CheA_reg"/>
    <property type="match status" value="1"/>
</dbReference>
<dbReference type="PRINTS" id="PR00344">
    <property type="entry name" value="BCTRLSENSOR"/>
</dbReference>
<dbReference type="SMART" id="SM00387">
    <property type="entry name" value="HATPase_c"/>
    <property type="match status" value="1"/>
</dbReference>
<evidence type="ECO:0000256" key="11">
    <source>
        <dbReference type="ARBA" id="ARBA00035100"/>
    </source>
</evidence>
<feature type="region of interest" description="Disordered" evidence="13">
    <location>
        <begin position="128"/>
        <end position="163"/>
    </location>
</feature>
<evidence type="ECO:0000256" key="13">
    <source>
        <dbReference type="SAM" id="MobiDB-lite"/>
    </source>
</evidence>
<evidence type="ECO:0000259" key="16">
    <source>
        <dbReference type="PROSITE" id="PS50894"/>
    </source>
</evidence>
<organism evidence="17 18">
    <name type="scientific">Rhizobium changzhiense</name>
    <dbReference type="NCBI Taxonomy" id="2692317"/>
    <lineage>
        <taxon>Bacteria</taxon>
        <taxon>Pseudomonadati</taxon>
        <taxon>Pseudomonadota</taxon>
        <taxon>Alphaproteobacteria</taxon>
        <taxon>Hyphomicrobiales</taxon>
        <taxon>Rhizobiaceae</taxon>
        <taxon>Rhizobium/Agrobacterium group</taxon>
        <taxon>Rhizobium</taxon>
    </lineage>
</organism>
<dbReference type="InterPro" id="IPR036890">
    <property type="entry name" value="HATPase_C_sf"/>
</dbReference>
<dbReference type="InterPro" id="IPR002545">
    <property type="entry name" value="CheW-lke_dom"/>
</dbReference>
<dbReference type="PROSITE" id="PS50894">
    <property type="entry name" value="HPT"/>
    <property type="match status" value="1"/>
</dbReference>
<evidence type="ECO:0000256" key="5">
    <source>
        <dbReference type="ARBA" id="ARBA00022553"/>
    </source>
</evidence>
<dbReference type="SMART" id="SM00260">
    <property type="entry name" value="CheW"/>
    <property type="match status" value="1"/>
</dbReference>
<evidence type="ECO:0000256" key="1">
    <source>
        <dbReference type="ARBA" id="ARBA00000085"/>
    </source>
</evidence>
<dbReference type="SMART" id="SM00073">
    <property type="entry name" value="HPT"/>
    <property type="match status" value="1"/>
</dbReference>
<dbReference type="InterPro" id="IPR036097">
    <property type="entry name" value="HisK_dim/P_sf"/>
</dbReference>
<evidence type="ECO:0000256" key="12">
    <source>
        <dbReference type="PROSITE-ProRule" id="PRU00110"/>
    </source>
</evidence>
<evidence type="ECO:0000256" key="3">
    <source>
        <dbReference type="ARBA" id="ARBA00021495"/>
    </source>
</evidence>
<dbReference type="Pfam" id="PF02518">
    <property type="entry name" value="HATPase_c"/>
    <property type="match status" value="1"/>
</dbReference>
<dbReference type="InterPro" id="IPR008207">
    <property type="entry name" value="Sig_transdc_His_kin_Hpt_dom"/>
</dbReference>
<dbReference type="PANTHER" id="PTHR43395">
    <property type="entry name" value="SENSOR HISTIDINE KINASE CHEA"/>
    <property type="match status" value="1"/>
</dbReference>
<comment type="catalytic activity">
    <reaction evidence="1">
        <text>ATP + protein L-histidine = ADP + protein N-phospho-L-histidine.</text>
        <dbReference type="EC" id="2.7.13.3"/>
    </reaction>
</comment>
<dbReference type="Pfam" id="PF02895">
    <property type="entry name" value="H-kinase_dim"/>
    <property type="match status" value="1"/>
</dbReference>
<dbReference type="InterPro" id="IPR004105">
    <property type="entry name" value="CheA-like_dim"/>
</dbReference>
<keyword evidence="7" id="KW-0547">Nucleotide-binding</keyword>
<dbReference type="RefSeq" id="WP_182211172.1">
    <property type="nucleotide sequence ID" value="NZ_JACGBJ010000021.1"/>
</dbReference>
<feature type="compositionally biased region" description="Low complexity" evidence="13">
    <location>
        <begin position="130"/>
        <end position="150"/>
    </location>
</feature>
<reference evidence="17 18" key="1">
    <citation type="submission" date="2020-07" db="EMBL/GenBank/DDBJ databases">
        <authorList>
            <person name="Sun Q."/>
        </authorList>
    </citation>
    <scope>NUCLEOTIDE SEQUENCE [LARGE SCALE GENOMIC DNA]</scope>
    <source>
        <strain evidence="17 18">WYCCWR 11317</strain>
    </source>
</reference>